<accession>A0A9R1T0I5</accession>
<dbReference type="Proteomes" id="UP000694866">
    <property type="component" value="Unplaced"/>
</dbReference>
<gene>
    <name evidence="2" type="primary">LOC105265091</name>
</gene>
<name>A0A9R1T0I5_9HYME</name>
<reference evidence="2" key="1">
    <citation type="submission" date="2025-08" db="UniProtKB">
        <authorList>
            <consortium name="RefSeq"/>
        </authorList>
    </citation>
    <scope>IDENTIFICATION</scope>
    <source>
        <strain evidence="2">USDA-PBARC FA_bdor</strain>
        <tissue evidence="2">Whole organism</tissue>
    </source>
</reference>
<sequence>MLEMERRTESMIIPLHHRGKKICIEFTTTHLHSDVITATIKGMLKLAQVRLLAKFHGKNYLNSRLSPELITPKRTPEVTDAFRRKCRKMHMKRNEECSGIVALRNSVETHGTTRVKFPLPHVIGKKRCDWRTWSQGGRGAKVKLPPRMGRTRHTKASSTSQRFTRTKYVLPSI</sequence>
<evidence type="ECO:0000313" key="2">
    <source>
        <dbReference type="RefSeq" id="XP_011300692.1"/>
    </source>
</evidence>
<dbReference type="RefSeq" id="XP_011300692.1">
    <property type="nucleotide sequence ID" value="XM_011302390.1"/>
</dbReference>
<protein>
    <submittedName>
        <fullName evidence="2">Uncharacterized protein</fullName>
    </submittedName>
</protein>
<dbReference type="AlphaFoldDB" id="A0A9R1T0I5"/>
<organism evidence="1 2">
    <name type="scientific">Fopius arisanus</name>
    <dbReference type="NCBI Taxonomy" id="64838"/>
    <lineage>
        <taxon>Eukaryota</taxon>
        <taxon>Metazoa</taxon>
        <taxon>Ecdysozoa</taxon>
        <taxon>Arthropoda</taxon>
        <taxon>Hexapoda</taxon>
        <taxon>Insecta</taxon>
        <taxon>Pterygota</taxon>
        <taxon>Neoptera</taxon>
        <taxon>Endopterygota</taxon>
        <taxon>Hymenoptera</taxon>
        <taxon>Apocrita</taxon>
        <taxon>Ichneumonoidea</taxon>
        <taxon>Braconidae</taxon>
        <taxon>Opiinae</taxon>
        <taxon>Fopius</taxon>
    </lineage>
</organism>
<dbReference type="GeneID" id="105265091"/>
<dbReference type="KEGG" id="fas:105265091"/>
<proteinExistence type="predicted"/>
<evidence type="ECO:0000313" key="1">
    <source>
        <dbReference type="Proteomes" id="UP000694866"/>
    </source>
</evidence>
<keyword evidence="1" id="KW-1185">Reference proteome</keyword>